<protein>
    <recommendedName>
        <fullName evidence="3">HTH luxR-type domain-containing protein</fullName>
    </recommendedName>
</protein>
<dbReference type="EMBL" id="MHKV01000038">
    <property type="protein sequence ID" value="OGY96715.1"/>
    <property type="molecule type" value="Genomic_DNA"/>
</dbReference>
<dbReference type="AlphaFoldDB" id="A0A1G2C5K0"/>
<evidence type="ECO:0008006" key="3">
    <source>
        <dbReference type="Google" id="ProtNLM"/>
    </source>
</evidence>
<dbReference type="InterPro" id="IPR038116">
    <property type="entry name" value="TrpR-like_sf"/>
</dbReference>
<dbReference type="SUPFAM" id="SSF48295">
    <property type="entry name" value="TrpR-like"/>
    <property type="match status" value="1"/>
</dbReference>
<reference evidence="1 2" key="1">
    <citation type="journal article" date="2016" name="Nat. Commun.">
        <title>Thousands of microbial genomes shed light on interconnected biogeochemical processes in an aquifer system.</title>
        <authorList>
            <person name="Anantharaman K."/>
            <person name="Brown C.T."/>
            <person name="Hug L.A."/>
            <person name="Sharon I."/>
            <person name="Castelle C.J."/>
            <person name="Probst A.J."/>
            <person name="Thomas B.C."/>
            <person name="Singh A."/>
            <person name="Wilkins M.J."/>
            <person name="Karaoz U."/>
            <person name="Brodie E.L."/>
            <person name="Williams K.H."/>
            <person name="Hubbard S.S."/>
            <person name="Banfield J.F."/>
        </authorList>
    </citation>
    <scope>NUCLEOTIDE SEQUENCE [LARGE SCALE GENOMIC DNA]</scope>
</reference>
<name>A0A1G2C5K0_9BACT</name>
<dbReference type="Gene3D" id="1.10.1270.10">
    <property type="entry name" value="TrpR-like"/>
    <property type="match status" value="1"/>
</dbReference>
<dbReference type="InterPro" id="IPR010921">
    <property type="entry name" value="Trp_repressor/repl_initiator"/>
</dbReference>
<proteinExistence type="predicted"/>
<sequence length="139" mass="16110">MNKEARKLGTMPPVGNYSSRAEWEAACWRNLRESKELLEVLVTAHERRIFVLRAAALDRLISGKSYRQIGKELWLSPQTISGIKKAICENGYRSYLERSKKERKKRSYGLTPKSFATRPRGRTIRTKYGTMRVPDFLTT</sequence>
<accession>A0A1G2C5K0</accession>
<evidence type="ECO:0000313" key="2">
    <source>
        <dbReference type="Proteomes" id="UP000176349"/>
    </source>
</evidence>
<dbReference type="GO" id="GO:0043565">
    <property type="term" value="F:sequence-specific DNA binding"/>
    <property type="evidence" value="ECO:0007669"/>
    <property type="project" value="InterPro"/>
</dbReference>
<gene>
    <name evidence="1" type="ORF">A2128_00585</name>
</gene>
<dbReference type="Proteomes" id="UP000176349">
    <property type="component" value="Unassembled WGS sequence"/>
</dbReference>
<comment type="caution">
    <text evidence="1">The sequence shown here is derived from an EMBL/GenBank/DDBJ whole genome shotgun (WGS) entry which is preliminary data.</text>
</comment>
<organism evidence="1 2">
    <name type="scientific">Candidatus Liptonbacteria bacterium GWC1_60_9</name>
    <dbReference type="NCBI Taxonomy" id="1798645"/>
    <lineage>
        <taxon>Bacteria</taxon>
        <taxon>Candidatus Liptoniibacteriota</taxon>
    </lineage>
</organism>
<evidence type="ECO:0000313" key="1">
    <source>
        <dbReference type="EMBL" id="OGY96715.1"/>
    </source>
</evidence>